<feature type="region of interest" description="Disordered" evidence="10">
    <location>
        <begin position="1"/>
        <end position="37"/>
    </location>
</feature>
<dbReference type="GO" id="GO:0016705">
    <property type="term" value="F:oxidoreductase activity, acting on paired donors, with incorporation or reduction of molecular oxygen"/>
    <property type="evidence" value="ECO:0007669"/>
    <property type="project" value="InterPro"/>
</dbReference>
<organism evidence="11 12">
    <name type="scientific">Amycolatopsis cihanbeyliensis</name>
    <dbReference type="NCBI Taxonomy" id="1128664"/>
    <lineage>
        <taxon>Bacteria</taxon>
        <taxon>Bacillati</taxon>
        <taxon>Actinomycetota</taxon>
        <taxon>Actinomycetes</taxon>
        <taxon>Pseudonocardiales</taxon>
        <taxon>Pseudonocardiaceae</taxon>
        <taxon>Amycolatopsis</taxon>
    </lineage>
</organism>
<dbReference type="CDD" id="cd11030">
    <property type="entry name" value="CYP105-like"/>
    <property type="match status" value="1"/>
</dbReference>
<keyword evidence="5 9" id="KW-0560">Oxidoreductase</keyword>
<feature type="compositionally biased region" description="Basic and acidic residues" evidence="10">
    <location>
        <begin position="18"/>
        <end position="31"/>
    </location>
</feature>
<dbReference type="PRINTS" id="PR00385">
    <property type="entry name" value="P450"/>
</dbReference>
<dbReference type="Proteomes" id="UP000320876">
    <property type="component" value="Unassembled WGS sequence"/>
</dbReference>
<comment type="caution">
    <text evidence="11">The sequence shown here is derived from an EMBL/GenBank/DDBJ whole genome shotgun (WGS) entry which is preliminary data.</text>
</comment>
<reference evidence="11 12" key="1">
    <citation type="submission" date="2019-06" db="EMBL/GenBank/DDBJ databases">
        <title>Sequencing the genomes of 1000 actinobacteria strains.</title>
        <authorList>
            <person name="Klenk H.-P."/>
        </authorList>
    </citation>
    <scope>NUCLEOTIDE SEQUENCE [LARGE SCALE GENOMIC DNA]</scope>
    <source>
        <strain evidence="11 12">DSM 45679</strain>
    </source>
</reference>
<dbReference type="InterPro" id="IPR001128">
    <property type="entry name" value="Cyt_P450"/>
</dbReference>
<dbReference type="AlphaFoldDB" id="A0A542DPF5"/>
<dbReference type="SUPFAM" id="SSF48264">
    <property type="entry name" value="Cytochrome P450"/>
    <property type="match status" value="1"/>
</dbReference>
<evidence type="ECO:0000256" key="9">
    <source>
        <dbReference type="RuleBase" id="RU000461"/>
    </source>
</evidence>
<comment type="similarity">
    <text evidence="2 9">Belongs to the cytochrome P450 family.</text>
</comment>
<dbReference type="PANTHER" id="PTHR46696">
    <property type="entry name" value="P450, PUTATIVE (EUROFUNG)-RELATED"/>
    <property type="match status" value="1"/>
</dbReference>
<evidence type="ECO:0000256" key="8">
    <source>
        <dbReference type="ARBA" id="ARBA00055433"/>
    </source>
</evidence>
<evidence type="ECO:0000256" key="4">
    <source>
        <dbReference type="ARBA" id="ARBA00022723"/>
    </source>
</evidence>
<keyword evidence="12" id="KW-1185">Reference proteome</keyword>
<evidence type="ECO:0000256" key="3">
    <source>
        <dbReference type="ARBA" id="ARBA00022617"/>
    </source>
</evidence>
<proteinExistence type="inferred from homology"/>
<dbReference type="GO" id="GO:0005506">
    <property type="term" value="F:iron ion binding"/>
    <property type="evidence" value="ECO:0007669"/>
    <property type="project" value="InterPro"/>
</dbReference>
<dbReference type="RefSeq" id="WP_142000555.1">
    <property type="nucleotide sequence ID" value="NZ_VFML01000001.1"/>
</dbReference>
<dbReference type="InterPro" id="IPR036396">
    <property type="entry name" value="Cyt_P450_sf"/>
</dbReference>
<keyword evidence="7 9" id="KW-0503">Monooxygenase</keyword>
<dbReference type="OrthoDB" id="4133219at2"/>
<gene>
    <name evidence="11" type="ORF">FB471_4759</name>
</gene>
<evidence type="ECO:0000256" key="6">
    <source>
        <dbReference type="ARBA" id="ARBA00023004"/>
    </source>
</evidence>
<evidence type="ECO:0000313" key="11">
    <source>
        <dbReference type="EMBL" id="TQJ04947.1"/>
    </source>
</evidence>
<comment type="pathway">
    <text evidence="1">Antibiotic biosynthesis; vancomycin biosynthesis.</text>
</comment>
<comment type="function">
    <text evidence="8">Involved in the coupling of aromatic side chains of the heptapeptide of vancomycin.</text>
</comment>
<dbReference type="PANTHER" id="PTHR46696:SF1">
    <property type="entry name" value="CYTOCHROME P450 YJIB-RELATED"/>
    <property type="match status" value="1"/>
</dbReference>
<dbReference type="PROSITE" id="PS00086">
    <property type="entry name" value="CYTOCHROME_P450"/>
    <property type="match status" value="1"/>
</dbReference>
<protein>
    <submittedName>
        <fullName evidence="11">Cytochrome P450</fullName>
    </submittedName>
</protein>
<evidence type="ECO:0000313" key="12">
    <source>
        <dbReference type="Proteomes" id="UP000320876"/>
    </source>
</evidence>
<dbReference type="InterPro" id="IPR002397">
    <property type="entry name" value="Cyt_P450_B"/>
</dbReference>
<evidence type="ECO:0000256" key="7">
    <source>
        <dbReference type="ARBA" id="ARBA00023033"/>
    </source>
</evidence>
<dbReference type="GO" id="GO:0020037">
    <property type="term" value="F:heme binding"/>
    <property type="evidence" value="ECO:0007669"/>
    <property type="project" value="InterPro"/>
</dbReference>
<name>A0A542DPF5_AMYCI</name>
<dbReference type="FunFam" id="1.10.630.10:FF:000018">
    <property type="entry name" value="Cytochrome P450 monooxygenase"/>
    <property type="match status" value="1"/>
</dbReference>
<keyword evidence="3 9" id="KW-0349">Heme</keyword>
<evidence type="ECO:0000256" key="1">
    <source>
        <dbReference type="ARBA" id="ARBA00004660"/>
    </source>
</evidence>
<evidence type="ECO:0000256" key="10">
    <source>
        <dbReference type="SAM" id="MobiDB-lite"/>
    </source>
</evidence>
<dbReference type="EMBL" id="VFML01000001">
    <property type="protein sequence ID" value="TQJ04947.1"/>
    <property type="molecule type" value="Genomic_DNA"/>
</dbReference>
<evidence type="ECO:0000256" key="5">
    <source>
        <dbReference type="ARBA" id="ARBA00023002"/>
    </source>
</evidence>
<evidence type="ECO:0000256" key="2">
    <source>
        <dbReference type="ARBA" id="ARBA00010617"/>
    </source>
</evidence>
<keyword evidence="4 9" id="KW-0479">Metal-binding</keyword>
<accession>A0A542DPF5</accession>
<dbReference type="GO" id="GO:0004497">
    <property type="term" value="F:monooxygenase activity"/>
    <property type="evidence" value="ECO:0007669"/>
    <property type="project" value="UniProtKB-KW"/>
</dbReference>
<dbReference type="InterPro" id="IPR017972">
    <property type="entry name" value="Cyt_P450_CS"/>
</dbReference>
<sequence length="402" mass="44496">MTETAPPAAEGLSTARRRPLDPPEEVSRLRTDQPISRMTYPDGHRGWLVTDYAHARAILADPRFSAKAELKHPPVASRRIPAEAKPGDLPPGMFVHQDPPEHTRYRRLLTGQFTVRRMNQLAQRIEEIAREHAAAMRRTGPPADLVREFALPIPSLVICELLGVPYADRGRFQQDAATMLNLDTEYEDAMAALGRVFGFLGELVERKRAEPGDDLLSGLVAGGELDDPELAGVGFLLLVAGHETTANMLALGTYTLLREPAQLAALRADPGAMDNAVEELLRYLTIVHLGTQRTPLEDVELDGVLLRRGETVLLHLSTANRDPDRFDEPDRLDLARPAAGHLAFGHGVHQCLGQQLARIEMRAGFAALLEEFPGLRLAVPPEEVPMREDMVIYGVHRLPVRW</sequence>
<dbReference type="Gene3D" id="1.10.630.10">
    <property type="entry name" value="Cytochrome P450"/>
    <property type="match status" value="1"/>
</dbReference>
<dbReference type="Pfam" id="PF00067">
    <property type="entry name" value="p450"/>
    <property type="match status" value="1"/>
</dbReference>
<dbReference type="PRINTS" id="PR00359">
    <property type="entry name" value="BP450"/>
</dbReference>
<keyword evidence="6 9" id="KW-0408">Iron</keyword>